<evidence type="ECO:0000313" key="2">
    <source>
        <dbReference type="Proteomes" id="UP000187408"/>
    </source>
</evidence>
<comment type="caution">
    <text evidence="1">The sequence shown here is derived from an EMBL/GenBank/DDBJ whole genome shotgun (WGS) entry which is preliminary data.</text>
</comment>
<dbReference type="Gene3D" id="3.40.50.1860">
    <property type="match status" value="1"/>
</dbReference>
<dbReference type="EMBL" id="MOEN01000055">
    <property type="protein sequence ID" value="OMH39830.1"/>
    <property type="molecule type" value="Genomic_DNA"/>
</dbReference>
<dbReference type="SUPFAM" id="SSF53681">
    <property type="entry name" value="Aspartate/glutamate racemase"/>
    <property type="match status" value="1"/>
</dbReference>
<gene>
    <name evidence="1" type="ORF">BLW93_08535</name>
</gene>
<name>A0A1R1MJF2_9BACT</name>
<evidence type="ECO:0000313" key="1">
    <source>
        <dbReference type="EMBL" id="OMH39830.1"/>
    </source>
</evidence>
<dbReference type="STRING" id="1914305.BLW93_08535"/>
<evidence type="ECO:0008006" key="3">
    <source>
        <dbReference type="Google" id="ProtNLM"/>
    </source>
</evidence>
<protein>
    <recommendedName>
        <fullName evidence="3">Aspartate racemase</fullName>
    </recommendedName>
</protein>
<dbReference type="InterPro" id="IPR001920">
    <property type="entry name" value="Asp/Glu_race"/>
</dbReference>
<dbReference type="GO" id="GO:0016855">
    <property type="term" value="F:racemase and epimerase activity, acting on amino acids and derivatives"/>
    <property type="evidence" value="ECO:0007669"/>
    <property type="project" value="InterPro"/>
</dbReference>
<keyword evidence="2" id="KW-1185">Reference proteome</keyword>
<sequence>MKTIGLLGGISWKSSIEYYRTINHLVNKKLGGVHSAKILMYFVDFAEIEKLQHQGQWEKATNFIIDAAKQIEMAALIFWLYAQTQCTKWQMMFRKQLAFSCFTLLMPQHSV</sequence>
<dbReference type="AlphaFoldDB" id="A0A1R1MJF2"/>
<dbReference type="Proteomes" id="UP000187408">
    <property type="component" value="Unassembled WGS sequence"/>
</dbReference>
<proteinExistence type="predicted"/>
<accession>A0A1R1MJF2</accession>
<organism evidence="1 2">
    <name type="scientific">Desulfurobacterium indicum</name>
    <dbReference type="NCBI Taxonomy" id="1914305"/>
    <lineage>
        <taxon>Bacteria</taxon>
        <taxon>Pseudomonadati</taxon>
        <taxon>Aquificota</taxon>
        <taxon>Aquificia</taxon>
        <taxon>Desulfurobacteriales</taxon>
        <taxon>Desulfurobacteriaceae</taxon>
        <taxon>Desulfurobacterium</taxon>
    </lineage>
</organism>
<reference evidence="1 2" key="1">
    <citation type="submission" date="2016-10" db="EMBL/GenBank/DDBJ databases">
        <title>Genome sequence of a sulfur-reducing bacterium Desulfurobacterium indicum K6013.</title>
        <authorList>
            <person name="Cao J."/>
            <person name="Shao Z."/>
            <person name="Alain K."/>
            <person name="Jebbar M."/>
        </authorList>
    </citation>
    <scope>NUCLEOTIDE SEQUENCE [LARGE SCALE GENOMIC DNA]</scope>
    <source>
        <strain evidence="1 2">K6013</strain>
    </source>
</reference>